<dbReference type="AlphaFoldDB" id="A0A9P3LXS0"/>
<evidence type="ECO:0000259" key="3">
    <source>
        <dbReference type="Pfam" id="PF10342"/>
    </source>
</evidence>
<protein>
    <recommendedName>
        <fullName evidence="3">Yeast cell wall synthesis Kre9/Knh1-like N-terminal domain-containing protein</fullName>
    </recommendedName>
</protein>
<evidence type="ECO:0000313" key="5">
    <source>
        <dbReference type="Proteomes" id="UP000827284"/>
    </source>
</evidence>
<dbReference type="PANTHER" id="PTHR40633">
    <property type="entry name" value="MATRIX PROTEIN, PUTATIVE (AFU_ORTHOLOGUE AFUA_8G05410)-RELATED"/>
    <property type="match status" value="1"/>
</dbReference>
<keyword evidence="1 2" id="KW-0732">Signal</keyword>
<dbReference type="InterPro" id="IPR052982">
    <property type="entry name" value="SRP1/TIP1-like"/>
</dbReference>
<keyword evidence="5" id="KW-1185">Reference proteome</keyword>
<reference evidence="4" key="2">
    <citation type="journal article" date="2022" name="Microbiol. Resour. Announc.">
        <title>Whole-Genome Sequence of Entomortierella parvispora E1425, a Mucoromycotan Fungus Associated with Burkholderiaceae-Related Endosymbiotic Bacteria.</title>
        <authorList>
            <person name="Herlambang A."/>
            <person name="Guo Y."/>
            <person name="Takashima Y."/>
            <person name="Narisawa K."/>
            <person name="Ohta H."/>
            <person name="Nishizawa T."/>
        </authorList>
    </citation>
    <scope>NUCLEOTIDE SEQUENCE</scope>
    <source>
        <strain evidence="4">E1425</strain>
    </source>
</reference>
<reference evidence="4" key="1">
    <citation type="submission" date="2021-11" db="EMBL/GenBank/DDBJ databases">
        <authorList>
            <person name="Herlambang A."/>
            <person name="Guo Y."/>
            <person name="Takashima Y."/>
            <person name="Nishizawa T."/>
        </authorList>
    </citation>
    <scope>NUCLEOTIDE SEQUENCE</scope>
    <source>
        <strain evidence="4">E1425</strain>
    </source>
</reference>
<sequence>MKFLASVAAVAAVASVASAQTLQISNPTTGVTWQVGGSGYISWSGNCANLGNASHSVDVQLMTGPATALRYVADLTTIDCSGNTTSTTVTVPSTLTPGNYSLQILTSPTDSYSAIFAIAGGASSTSAAPAPPAASTTKAPSGSAGSVVTAPLMAVAGCVALAVGQLLL</sequence>
<feature type="signal peptide" evidence="2">
    <location>
        <begin position="1"/>
        <end position="19"/>
    </location>
</feature>
<name>A0A9P3LXS0_9FUNG</name>
<dbReference type="PANTHER" id="PTHR40633:SF1">
    <property type="entry name" value="GPI ANCHORED SERINE-THREONINE RICH PROTEIN (AFU_ORTHOLOGUE AFUA_1G03630)"/>
    <property type="match status" value="1"/>
</dbReference>
<comment type="caution">
    <text evidence="4">The sequence shown here is derived from an EMBL/GenBank/DDBJ whole genome shotgun (WGS) entry which is preliminary data.</text>
</comment>
<organism evidence="4 5">
    <name type="scientific">Entomortierella parvispora</name>
    <dbReference type="NCBI Taxonomy" id="205924"/>
    <lineage>
        <taxon>Eukaryota</taxon>
        <taxon>Fungi</taxon>
        <taxon>Fungi incertae sedis</taxon>
        <taxon>Mucoromycota</taxon>
        <taxon>Mortierellomycotina</taxon>
        <taxon>Mortierellomycetes</taxon>
        <taxon>Mortierellales</taxon>
        <taxon>Mortierellaceae</taxon>
        <taxon>Entomortierella</taxon>
    </lineage>
</organism>
<proteinExistence type="predicted"/>
<dbReference type="Pfam" id="PF10342">
    <property type="entry name" value="Kre9_KNH"/>
    <property type="match status" value="1"/>
</dbReference>
<feature type="domain" description="Yeast cell wall synthesis Kre9/Knh1-like N-terminal" evidence="3">
    <location>
        <begin position="26"/>
        <end position="117"/>
    </location>
</feature>
<evidence type="ECO:0000313" key="4">
    <source>
        <dbReference type="EMBL" id="GJJ74110.1"/>
    </source>
</evidence>
<dbReference type="InterPro" id="IPR018466">
    <property type="entry name" value="Kre9/Knh1-like_N"/>
</dbReference>
<feature type="chain" id="PRO_5040465415" description="Yeast cell wall synthesis Kre9/Knh1-like N-terminal domain-containing protein" evidence="2">
    <location>
        <begin position="20"/>
        <end position="168"/>
    </location>
</feature>
<evidence type="ECO:0000256" key="1">
    <source>
        <dbReference type="ARBA" id="ARBA00022729"/>
    </source>
</evidence>
<evidence type="ECO:0000256" key="2">
    <source>
        <dbReference type="SAM" id="SignalP"/>
    </source>
</evidence>
<gene>
    <name evidence="4" type="ORF">EMPS_06468</name>
</gene>
<dbReference type="EMBL" id="BQFW01000008">
    <property type="protein sequence ID" value="GJJ74110.1"/>
    <property type="molecule type" value="Genomic_DNA"/>
</dbReference>
<accession>A0A9P3LXS0</accession>
<dbReference type="OrthoDB" id="2436876at2759"/>
<dbReference type="Proteomes" id="UP000827284">
    <property type="component" value="Unassembled WGS sequence"/>
</dbReference>